<dbReference type="Pfam" id="PF12833">
    <property type="entry name" value="HTH_18"/>
    <property type="match status" value="1"/>
</dbReference>
<dbReference type="PROSITE" id="PS01124">
    <property type="entry name" value="HTH_ARAC_FAMILY_2"/>
    <property type="match status" value="1"/>
</dbReference>
<evidence type="ECO:0000256" key="3">
    <source>
        <dbReference type="ARBA" id="ARBA00023163"/>
    </source>
</evidence>
<dbReference type="Pfam" id="PF12625">
    <property type="entry name" value="Arabinose_bd"/>
    <property type="match status" value="1"/>
</dbReference>
<dbReference type="PANTHER" id="PTHR47894">
    <property type="entry name" value="HTH-TYPE TRANSCRIPTIONAL REGULATOR GADX"/>
    <property type="match status" value="1"/>
</dbReference>
<dbReference type="SUPFAM" id="SSF46689">
    <property type="entry name" value="Homeodomain-like"/>
    <property type="match status" value="1"/>
</dbReference>
<name>A0ABN1I307_9GAMM</name>
<dbReference type="RefSeq" id="WP_343802431.1">
    <property type="nucleotide sequence ID" value="NZ_BAAAET010000001.1"/>
</dbReference>
<evidence type="ECO:0000256" key="1">
    <source>
        <dbReference type="ARBA" id="ARBA00023015"/>
    </source>
</evidence>
<keyword evidence="6" id="KW-1185">Reference proteome</keyword>
<dbReference type="InterPro" id="IPR032687">
    <property type="entry name" value="AraC-type_N"/>
</dbReference>
<proteinExistence type="predicted"/>
<keyword evidence="2" id="KW-0238">DNA-binding</keyword>
<reference evidence="5 6" key="1">
    <citation type="journal article" date="2019" name="Int. J. Syst. Evol. Microbiol.">
        <title>The Global Catalogue of Microorganisms (GCM) 10K type strain sequencing project: providing services to taxonomists for standard genome sequencing and annotation.</title>
        <authorList>
            <consortium name="The Broad Institute Genomics Platform"/>
            <consortium name="The Broad Institute Genome Sequencing Center for Infectious Disease"/>
            <person name="Wu L."/>
            <person name="Ma J."/>
        </authorList>
    </citation>
    <scope>NUCLEOTIDE SEQUENCE [LARGE SCALE GENOMIC DNA]</scope>
    <source>
        <strain evidence="5 6">JCM 15134</strain>
    </source>
</reference>
<accession>A0ABN1I307</accession>
<dbReference type="SMART" id="SM00342">
    <property type="entry name" value="HTH_ARAC"/>
    <property type="match status" value="1"/>
</dbReference>
<keyword evidence="3" id="KW-0804">Transcription</keyword>
<evidence type="ECO:0000259" key="4">
    <source>
        <dbReference type="PROSITE" id="PS01124"/>
    </source>
</evidence>
<dbReference type="Gene3D" id="1.10.10.60">
    <property type="entry name" value="Homeodomain-like"/>
    <property type="match status" value="1"/>
</dbReference>
<organism evidence="5 6">
    <name type="scientific">Marinobacterium maritimum</name>
    <dbReference type="NCBI Taxonomy" id="500162"/>
    <lineage>
        <taxon>Bacteria</taxon>
        <taxon>Pseudomonadati</taxon>
        <taxon>Pseudomonadota</taxon>
        <taxon>Gammaproteobacteria</taxon>
        <taxon>Oceanospirillales</taxon>
        <taxon>Oceanospirillaceae</taxon>
        <taxon>Marinobacterium</taxon>
    </lineage>
</organism>
<evidence type="ECO:0000256" key="2">
    <source>
        <dbReference type="ARBA" id="ARBA00023125"/>
    </source>
</evidence>
<comment type="caution">
    <text evidence="5">The sequence shown here is derived from an EMBL/GenBank/DDBJ whole genome shotgun (WGS) entry which is preliminary data.</text>
</comment>
<gene>
    <name evidence="5" type="ORF">GCM10009104_07260</name>
</gene>
<evidence type="ECO:0000313" key="5">
    <source>
        <dbReference type="EMBL" id="GAA0684450.1"/>
    </source>
</evidence>
<evidence type="ECO:0000313" key="6">
    <source>
        <dbReference type="Proteomes" id="UP001499915"/>
    </source>
</evidence>
<sequence length="339" mass="37674">MLPLVKAGALSGYGELLAVYGIDLNAVLQCLSLPSDYLTDPERLIPVEAKVDLLEAGALLTKQSDFGLQLAQRQNILSILGAIGLLAQQCNTVGEALQAIATYVTQHIQGLNMALEVKNDIALFHTHQTLSRNTCLSRQNIDHSICNVFNGINFLCGGKLTVRSVYLAGDAPRCLTPYTRILRAPIAFEHERNTLVFDRSYLDSPVTNANPSMRLLLQNHLKKHHSDNLVYQTRWIIANLLPRQSVTLEEVADNLGIAPRTLQYKLATFSVSFQQLLDEVRIKQVCGYIAESNLSLTEIADLVGYSQLSAMTRSFKRIMGVSPGGWRKNLRRELYPRIA</sequence>
<dbReference type="EMBL" id="BAAAET010000001">
    <property type="protein sequence ID" value="GAA0684450.1"/>
    <property type="molecule type" value="Genomic_DNA"/>
</dbReference>
<dbReference type="InterPro" id="IPR009057">
    <property type="entry name" value="Homeodomain-like_sf"/>
</dbReference>
<dbReference type="InterPro" id="IPR018060">
    <property type="entry name" value="HTH_AraC"/>
</dbReference>
<keyword evidence="1" id="KW-0805">Transcription regulation</keyword>
<feature type="domain" description="HTH araC/xylS-type" evidence="4">
    <location>
        <begin position="231"/>
        <end position="329"/>
    </location>
</feature>
<protein>
    <submittedName>
        <fullName evidence="5">AraC family transcriptional regulator</fullName>
    </submittedName>
</protein>
<dbReference type="PANTHER" id="PTHR47894:SF4">
    <property type="entry name" value="HTH-TYPE TRANSCRIPTIONAL REGULATOR GADX"/>
    <property type="match status" value="1"/>
</dbReference>
<dbReference type="Proteomes" id="UP001499915">
    <property type="component" value="Unassembled WGS sequence"/>
</dbReference>